<gene>
    <name evidence="1" type="ORF">MARPO_0012s0123</name>
</gene>
<evidence type="ECO:0000313" key="2">
    <source>
        <dbReference type="Proteomes" id="UP000244005"/>
    </source>
</evidence>
<evidence type="ECO:0000313" key="1">
    <source>
        <dbReference type="EMBL" id="PTQ46184.1"/>
    </source>
</evidence>
<name>A0A2R6XJ92_MARPO</name>
<proteinExistence type="predicted"/>
<reference evidence="2" key="1">
    <citation type="journal article" date="2017" name="Cell">
        <title>Insights into land plant evolution garnered from the Marchantia polymorpha genome.</title>
        <authorList>
            <person name="Bowman J.L."/>
            <person name="Kohchi T."/>
            <person name="Yamato K.T."/>
            <person name="Jenkins J."/>
            <person name="Shu S."/>
            <person name="Ishizaki K."/>
            <person name="Yamaoka S."/>
            <person name="Nishihama R."/>
            <person name="Nakamura Y."/>
            <person name="Berger F."/>
            <person name="Adam C."/>
            <person name="Aki S.S."/>
            <person name="Althoff F."/>
            <person name="Araki T."/>
            <person name="Arteaga-Vazquez M.A."/>
            <person name="Balasubrmanian S."/>
            <person name="Barry K."/>
            <person name="Bauer D."/>
            <person name="Boehm C.R."/>
            <person name="Briginshaw L."/>
            <person name="Caballero-Perez J."/>
            <person name="Catarino B."/>
            <person name="Chen F."/>
            <person name="Chiyoda S."/>
            <person name="Chovatia M."/>
            <person name="Davies K.M."/>
            <person name="Delmans M."/>
            <person name="Demura T."/>
            <person name="Dierschke T."/>
            <person name="Dolan L."/>
            <person name="Dorantes-Acosta A.E."/>
            <person name="Eklund D.M."/>
            <person name="Florent S.N."/>
            <person name="Flores-Sandoval E."/>
            <person name="Fujiyama A."/>
            <person name="Fukuzawa H."/>
            <person name="Galik B."/>
            <person name="Grimanelli D."/>
            <person name="Grimwood J."/>
            <person name="Grossniklaus U."/>
            <person name="Hamada T."/>
            <person name="Haseloff J."/>
            <person name="Hetherington A.J."/>
            <person name="Higo A."/>
            <person name="Hirakawa Y."/>
            <person name="Hundley H.N."/>
            <person name="Ikeda Y."/>
            <person name="Inoue K."/>
            <person name="Inoue S.I."/>
            <person name="Ishida S."/>
            <person name="Jia Q."/>
            <person name="Kakita M."/>
            <person name="Kanazawa T."/>
            <person name="Kawai Y."/>
            <person name="Kawashima T."/>
            <person name="Kennedy M."/>
            <person name="Kinose K."/>
            <person name="Kinoshita T."/>
            <person name="Kohara Y."/>
            <person name="Koide E."/>
            <person name="Komatsu K."/>
            <person name="Kopischke S."/>
            <person name="Kubo M."/>
            <person name="Kyozuka J."/>
            <person name="Lagercrantz U."/>
            <person name="Lin S.S."/>
            <person name="Lindquist E."/>
            <person name="Lipzen A.M."/>
            <person name="Lu C.W."/>
            <person name="De Luna E."/>
            <person name="Martienssen R.A."/>
            <person name="Minamino N."/>
            <person name="Mizutani M."/>
            <person name="Mizutani M."/>
            <person name="Mochizuki N."/>
            <person name="Monte I."/>
            <person name="Mosher R."/>
            <person name="Nagasaki H."/>
            <person name="Nakagami H."/>
            <person name="Naramoto S."/>
            <person name="Nishitani K."/>
            <person name="Ohtani M."/>
            <person name="Okamoto T."/>
            <person name="Okumura M."/>
            <person name="Phillips J."/>
            <person name="Pollak B."/>
            <person name="Reinders A."/>
            <person name="Rovekamp M."/>
            <person name="Sano R."/>
            <person name="Sawa S."/>
            <person name="Schmid M.W."/>
            <person name="Shirakawa M."/>
            <person name="Solano R."/>
            <person name="Spunde A."/>
            <person name="Suetsugu N."/>
            <person name="Sugano S."/>
            <person name="Sugiyama A."/>
            <person name="Sun R."/>
            <person name="Suzuki Y."/>
            <person name="Takenaka M."/>
            <person name="Takezawa D."/>
            <person name="Tomogane H."/>
            <person name="Tsuzuki M."/>
            <person name="Ueda T."/>
            <person name="Umeda M."/>
            <person name="Ward J.M."/>
            <person name="Watanabe Y."/>
            <person name="Yazaki K."/>
            <person name="Yokoyama R."/>
            <person name="Yoshitake Y."/>
            <person name="Yotsui I."/>
            <person name="Zachgo S."/>
            <person name="Schmutz J."/>
        </authorList>
    </citation>
    <scope>NUCLEOTIDE SEQUENCE [LARGE SCALE GENOMIC DNA]</scope>
    <source>
        <strain evidence="2">Tak-1</strain>
    </source>
</reference>
<dbReference type="Proteomes" id="UP000244005">
    <property type="component" value="Unassembled WGS sequence"/>
</dbReference>
<dbReference type="EMBL" id="KZ772684">
    <property type="protein sequence ID" value="PTQ46184.1"/>
    <property type="molecule type" value="Genomic_DNA"/>
</dbReference>
<dbReference type="AlphaFoldDB" id="A0A2R6XJ92"/>
<keyword evidence="2" id="KW-1185">Reference proteome</keyword>
<accession>A0A2R6XJ92</accession>
<sequence>MICTRAECLFGEFTNMSRGLFGMVTVLQPLHCADDAEIWCVFGHQTRSHDHFRFARITVSPILRRDCVPRVFGRLSAAASFMHRVCCLSGNYVSSSAVWMKPDAMLGSVESIGYL</sequence>
<organism evidence="1 2">
    <name type="scientific">Marchantia polymorpha</name>
    <name type="common">Common liverwort</name>
    <name type="synonym">Marchantia aquatica</name>
    <dbReference type="NCBI Taxonomy" id="3197"/>
    <lineage>
        <taxon>Eukaryota</taxon>
        <taxon>Viridiplantae</taxon>
        <taxon>Streptophyta</taxon>
        <taxon>Embryophyta</taxon>
        <taxon>Marchantiophyta</taxon>
        <taxon>Marchantiopsida</taxon>
        <taxon>Marchantiidae</taxon>
        <taxon>Marchantiales</taxon>
        <taxon>Marchantiaceae</taxon>
        <taxon>Marchantia</taxon>
    </lineage>
</organism>
<protein>
    <submittedName>
        <fullName evidence="1">Uncharacterized protein</fullName>
    </submittedName>
</protein>